<comment type="caution">
    <text evidence="1">The sequence shown here is derived from an EMBL/GenBank/DDBJ whole genome shotgun (WGS) entry which is preliminary data.</text>
</comment>
<sequence>MAMSQLEFVSKLTRILATHLPAEISSLEHVMKLIDDLLMAPENALIKAAANNSVEWFEHLLQSYNIELVDAIASAAASGHVDVIHRLMHDILEREQARIRAERSEYDDSSDDEDELSQFEIHEINDRIFFYQKVVVAVASTNGHLEIVQTFISQSVGSDEDDEAHERMFKLTWRALDEGAANGQFSVVKFAVEFAREREFLDHYRATLKNDALVRAVKGCHGKVVMYVTGHCDLYCFSTSPLHTASDVSENQRVGHVEWFYAISARYHGC</sequence>
<reference evidence="1 2" key="1">
    <citation type="journal article" date="2021" name="Genome Biol.">
        <title>AFLAP: assembly-free linkage analysis pipeline using k-mers from genome sequencing data.</title>
        <authorList>
            <person name="Fletcher K."/>
            <person name="Zhang L."/>
            <person name="Gil J."/>
            <person name="Han R."/>
            <person name="Cavanaugh K."/>
            <person name="Michelmore R."/>
        </authorList>
    </citation>
    <scope>NUCLEOTIDE SEQUENCE [LARGE SCALE GENOMIC DNA]</scope>
    <source>
        <strain evidence="1 2">SF5</strain>
    </source>
</reference>
<dbReference type="GeneID" id="94352959"/>
<dbReference type="RefSeq" id="XP_067817408.1">
    <property type="nucleotide sequence ID" value="XM_067967288.1"/>
</dbReference>
<dbReference type="KEGG" id="blac:94352959"/>
<name>A0A976FJZ3_BRELC</name>
<dbReference type="InterPro" id="IPR036770">
    <property type="entry name" value="Ankyrin_rpt-contain_sf"/>
</dbReference>
<keyword evidence="2" id="KW-1185">Reference proteome</keyword>
<protein>
    <submittedName>
        <fullName evidence="1">Uncharacterized protein</fullName>
    </submittedName>
</protein>
<organism evidence="1 2">
    <name type="scientific">Bremia lactucae</name>
    <name type="common">Lettuce downy mildew</name>
    <dbReference type="NCBI Taxonomy" id="4779"/>
    <lineage>
        <taxon>Eukaryota</taxon>
        <taxon>Sar</taxon>
        <taxon>Stramenopiles</taxon>
        <taxon>Oomycota</taxon>
        <taxon>Peronosporomycetes</taxon>
        <taxon>Peronosporales</taxon>
        <taxon>Peronosporaceae</taxon>
        <taxon>Bremia</taxon>
    </lineage>
</organism>
<proteinExistence type="predicted"/>
<evidence type="ECO:0000313" key="2">
    <source>
        <dbReference type="Proteomes" id="UP000294530"/>
    </source>
</evidence>
<dbReference type="PANTHER" id="PTHR46586:SF3">
    <property type="entry name" value="ANKYRIN REPEAT-CONTAINING PROTEIN"/>
    <property type="match status" value="1"/>
</dbReference>
<evidence type="ECO:0000313" key="1">
    <source>
        <dbReference type="EMBL" id="TDH67909.1"/>
    </source>
</evidence>
<dbReference type="SUPFAM" id="SSF48403">
    <property type="entry name" value="Ankyrin repeat"/>
    <property type="match status" value="1"/>
</dbReference>
<dbReference type="OrthoDB" id="103403at2759"/>
<dbReference type="AlphaFoldDB" id="A0A976FJZ3"/>
<accession>A0A976FJZ3</accession>
<dbReference type="Gene3D" id="1.25.40.20">
    <property type="entry name" value="Ankyrin repeat-containing domain"/>
    <property type="match status" value="1"/>
</dbReference>
<gene>
    <name evidence="1" type="ORF">CCR75_009246</name>
</gene>
<dbReference type="PANTHER" id="PTHR46586">
    <property type="entry name" value="ANKYRIN REPEAT-CONTAINING PROTEIN"/>
    <property type="match status" value="1"/>
</dbReference>
<dbReference type="InterPro" id="IPR052050">
    <property type="entry name" value="SecEffector_AnkRepeat"/>
</dbReference>
<dbReference type="EMBL" id="SHOA02000017">
    <property type="protein sequence ID" value="TDH67909.1"/>
    <property type="molecule type" value="Genomic_DNA"/>
</dbReference>
<dbReference type="Proteomes" id="UP000294530">
    <property type="component" value="Unassembled WGS sequence"/>
</dbReference>